<keyword evidence="2" id="KW-1185">Reference proteome</keyword>
<organism evidence="1 2">
    <name type="scientific">Catenaria anguillulae PL171</name>
    <dbReference type="NCBI Taxonomy" id="765915"/>
    <lineage>
        <taxon>Eukaryota</taxon>
        <taxon>Fungi</taxon>
        <taxon>Fungi incertae sedis</taxon>
        <taxon>Blastocladiomycota</taxon>
        <taxon>Blastocladiomycetes</taxon>
        <taxon>Blastocladiales</taxon>
        <taxon>Catenariaceae</taxon>
        <taxon>Catenaria</taxon>
    </lineage>
</organism>
<name>A0A1Y2HCW4_9FUNG</name>
<dbReference type="Proteomes" id="UP000193411">
    <property type="component" value="Unassembled WGS sequence"/>
</dbReference>
<dbReference type="EMBL" id="MCFL01000048">
    <property type="protein sequence ID" value="ORZ32355.1"/>
    <property type="molecule type" value="Genomic_DNA"/>
</dbReference>
<comment type="caution">
    <text evidence="1">The sequence shown here is derived from an EMBL/GenBank/DDBJ whole genome shotgun (WGS) entry which is preliminary data.</text>
</comment>
<protein>
    <submittedName>
        <fullName evidence="1">Uncharacterized protein</fullName>
    </submittedName>
</protein>
<proteinExistence type="predicted"/>
<accession>A0A1Y2HCW4</accession>
<evidence type="ECO:0000313" key="2">
    <source>
        <dbReference type="Proteomes" id="UP000193411"/>
    </source>
</evidence>
<gene>
    <name evidence="1" type="ORF">BCR44DRAFT_46468</name>
</gene>
<evidence type="ECO:0000313" key="1">
    <source>
        <dbReference type="EMBL" id="ORZ32355.1"/>
    </source>
</evidence>
<reference evidence="1 2" key="1">
    <citation type="submission" date="2016-07" db="EMBL/GenBank/DDBJ databases">
        <title>Pervasive Adenine N6-methylation of Active Genes in Fungi.</title>
        <authorList>
            <consortium name="DOE Joint Genome Institute"/>
            <person name="Mondo S.J."/>
            <person name="Dannebaum R.O."/>
            <person name="Kuo R.C."/>
            <person name="Labutti K."/>
            <person name="Haridas S."/>
            <person name="Kuo A."/>
            <person name="Salamov A."/>
            <person name="Ahrendt S.R."/>
            <person name="Lipzen A."/>
            <person name="Sullivan W."/>
            <person name="Andreopoulos W.B."/>
            <person name="Clum A."/>
            <person name="Lindquist E."/>
            <person name="Daum C."/>
            <person name="Ramamoorthy G.K."/>
            <person name="Gryganskyi A."/>
            <person name="Culley D."/>
            <person name="Magnuson J.K."/>
            <person name="James T.Y."/>
            <person name="O'Malley M.A."/>
            <person name="Stajich J.E."/>
            <person name="Spatafora J.W."/>
            <person name="Visel A."/>
            <person name="Grigoriev I.V."/>
        </authorList>
    </citation>
    <scope>NUCLEOTIDE SEQUENCE [LARGE SCALE GENOMIC DNA]</scope>
    <source>
        <strain evidence="1 2">PL171</strain>
    </source>
</reference>
<sequence length="81" mass="9228">MTETSGCFYSVSQICRARFAFVSILANIHVECFSAKLDKTCLSKRFKSELSGAMYASRLSSLLRVNQLKKKRPRYCGRIPQ</sequence>
<dbReference type="AlphaFoldDB" id="A0A1Y2HCW4"/>